<dbReference type="AlphaFoldDB" id="A0A5N6QM67"/>
<accession>A0A5N6QM67</accession>
<gene>
    <name evidence="1" type="ORF">FH972_004771</name>
</gene>
<sequence>MASSLCTKWVFIFATSEAKSDEISASLIFLVHEIQVLGLLLKRVVEGKGWGWNFCACGVIMEKRKGVLAAI</sequence>
<keyword evidence="2" id="KW-1185">Reference proteome</keyword>
<dbReference type="Proteomes" id="UP000327013">
    <property type="component" value="Chromosome 2"/>
</dbReference>
<proteinExistence type="predicted"/>
<evidence type="ECO:0000313" key="2">
    <source>
        <dbReference type="Proteomes" id="UP000327013"/>
    </source>
</evidence>
<name>A0A5N6QM67_9ROSI</name>
<dbReference type="EMBL" id="CM017322">
    <property type="protein sequence ID" value="KAE8008241.1"/>
    <property type="molecule type" value="Genomic_DNA"/>
</dbReference>
<organism evidence="1 2">
    <name type="scientific">Carpinus fangiana</name>
    <dbReference type="NCBI Taxonomy" id="176857"/>
    <lineage>
        <taxon>Eukaryota</taxon>
        <taxon>Viridiplantae</taxon>
        <taxon>Streptophyta</taxon>
        <taxon>Embryophyta</taxon>
        <taxon>Tracheophyta</taxon>
        <taxon>Spermatophyta</taxon>
        <taxon>Magnoliopsida</taxon>
        <taxon>eudicotyledons</taxon>
        <taxon>Gunneridae</taxon>
        <taxon>Pentapetalae</taxon>
        <taxon>rosids</taxon>
        <taxon>fabids</taxon>
        <taxon>Fagales</taxon>
        <taxon>Betulaceae</taxon>
        <taxon>Carpinus</taxon>
    </lineage>
</organism>
<protein>
    <submittedName>
        <fullName evidence="1">Uncharacterized protein</fullName>
    </submittedName>
</protein>
<evidence type="ECO:0000313" key="1">
    <source>
        <dbReference type="EMBL" id="KAE8008241.1"/>
    </source>
</evidence>
<reference evidence="1 2" key="1">
    <citation type="submission" date="2019-06" db="EMBL/GenBank/DDBJ databases">
        <title>A chromosomal-level reference genome of Carpinus fangiana (Coryloideae, Betulaceae).</title>
        <authorList>
            <person name="Yang X."/>
            <person name="Wang Z."/>
            <person name="Zhang L."/>
            <person name="Hao G."/>
            <person name="Liu J."/>
            <person name="Yang Y."/>
        </authorList>
    </citation>
    <scope>NUCLEOTIDE SEQUENCE [LARGE SCALE GENOMIC DNA]</scope>
    <source>
        <strain evidence="1">Cfa_2016G</strain>
        <tissue evidence="1">Leaf</tissue>
    </source>
</reference>